<dbReference type="Pfam" id="PF11105">
    <property type="entry name" value="CCAP"/>
    <property type="match status" value="1"/>
</dbReference>
<keyword evidence="3" id="KW-1185">Reference proteome</keyword>
<evidence type="ECO:0000256" key="1">
    <source>
        <dbReference type="SAM" id="SignalP"/>
    </source>
</evidence>
<feature type="signal peptide" evidence="1">
    <location>
        <begin position="1"/>
        <end position="19"/>
    </location>
</feature>
<dbReference type="AlphaFoldDB" id="A0A4Y2D1M4"/>
<evidence type="ECO:0000313" key="2">
    <source>
        <dbReference type="EMBL" id="GBM10620.1"/>
    </source>
</evidence>
<organism evidence="2 3">
    <name type="scientific">Araneus ventricosus</name>
    <name type="common">Orbweaver spider</name>
    <name type="synonym">Epeira ventricosa</name>
    <dbReference type="NCBI Taxonomy" id="182803"/>
    <lineage>
        <taxon>Eukaryota</taxon>
        <taxon>Metazoa</taxon>
        <taxon>Ecdysozoa</taxon>
        <taxon>Arthropoda</taxon>
        <taxon>Chelicerata</taxon>
        <taxon>Arachnida</taxon>
        <taxon>Araneae</taxon>
        <taxon>Araneomorphae</taxon>
        <taxon>Entelegynae</taxon>
        <taxon>Araneoidea</taxon>
        <taxon>Araneidae</taxon>
        <taxon>Araneus</taxon>
    </lineage>
</organism>
<reference evidence="2 3" key="1">
    <citation type="journal article" date="2019" name="Sci. Rep.">
        <title>Orb-weaving spider Araneus ventricosus genome elucidates the spidroin gene catalogue.</title>
        <authorList>
            <person name="Kono N."/>
            <person name="Nakamura H."/>
            <person name="Ohtoshi R."/>
            <person name="Moran D.A.P."/>
            <person name="Shinohara A."/>
            <person name="Yoshida Y."/>
            <person name="Fujiwara M."/>
            <person name="Mori M."/>
            <person name="Tomita M."/>
            <person name="Arakawa K."/>
        </authorList>
    </citation>
    <scope>NUCLEOTIDE SEQUENCE [LARGE SCALE GENOMIC DNA]</scope>
</reference>
<dbReference type="Proteomes" id="UP000499080">
    <property type="component" value="Unassembled WGS sequence"/>
</dbReference>
<name>A0A4Y2D1M4_ARAVE</name>
<evidence type="ECO:0008006" key="4">
    <source>
        <dbReference type="Google" id="ProtNLM"/>
    </source>
</evidence>
<accession>A0A4Y2D1M4</accession>
<comment type="caution">
    <text evidence="2">The sequence shown here is derived from an EMBL/GenBank/DDBJ whole genome shotgun (WGS) entry which is preliminary data.</text>
</comment>
<evidence type="ECO:0000313" key="3">
    <source>
        <dbReference type="Proteomes" id="UP000499080"/>
    </source>
</evidence>
<proteinExistence type="predicted"/>
<dbReference type="EMBL" id="BGPR01000288">
    <property type="protein sequence ID" value="GBM10620.1"/>
    <property type="molecule type" value="Genomic_DNA"/>
</dbReference>
<keyword evidence="1" id="KW-0732">Signal</keyword>
<feature type="chain" id="PRO_5021305710" description="Cardioactive peptide" evidence="1">
    <location>
        <begin position="20"/>
        <end position="99"/>
    </location>
</feature>
<dbReference type="InterPro" id="IPR024276">
    <property type="entry name" value="CCAP"/>
</dbReference>
<protein>
    <recommendedName>
        <fullName evidence="4">Cardioactive peptide</fullName>
    </recommendedName>
</protein>
<gene>
    <name evidence="2" type="ORF">AVEN_21938_1</name>
</gene>
<sequence>MQKIISLVFLSTYLISAWCELQQNSKDQRKLPEVEKRIFCNAFTGCGSHRSKRSQRLGSSKNSFHVKRSFPESQTLFSNIFDSNYLPSLRERVLQEVEK</sequence>